<comment type="caution">
    <text evidence="3">The sequence shown here is derived from an EMBL/GenBank/DDBJ whole genome shotgun (WGS) entry which is preliminary data.</text>
</comment>
<keyword evidence="2" id="KW-0812">Transmembrane</keyword>
<sequence>MSIDIHRRDDALAASNTIDILKPDAPSIVSKDNPSEKELLRDILECLKQHRKLEERDRDESSSDKETGSYSQLSSIVQVINAFWFLSVLFAIVSTASLAFAASCTFISKLVSIDLERYYELYKSGRPAWRQSHALPRRREPTPQVFKMAFRRILGMEMDKDVVHAYVSRVEQPHEQPRLSQETPNDQDDTQSLRNRELRVRGTNIDFHQQLAEPEAVMMETHASFVPNLDDNPDDRASAAQDVSNEQKFIVMMTVIMIPSLTALLVGLMVFVWARSSHTACP</sequence>
<evidence type="ECO:0000313" key="4">
    <source>
        <dbReference type="Proteomes" id="UP000308199"/>
    </source>
</evidence>
<organism evidence="3 4">
    <name type="scientific">Phellinidium pouzarii</name>
    <dbReference type="NCBI Taxonomy" id="167371"/>
    <lineage>
        <taxon>Eukaryota</taxon>
        <taxon>Fungi</taxon>
        <taxon>Dikarya</taxon>
        <taxon>Basidiomycota</taxon>
        <taxon>Agaricomycotina</taxon>
        <taxon>Agaricomycetes</taxon>
        <taxon>Hymenochaetales</taxon>
        <taxon>Hymenochaetaceae</taxon>
        <taxon>Phellinidium</taxon>
    </lineage>
</organism>
<dbReference type="EMBL" id="SGPK01000130">
    <property type="protein sequence ID" value="THH07711.1"/>
    <property type="molecule type" value="Genomic_DNA"/>
</dbReference>
<gene>
    <name evidence="3" type="ORF">EW145_g3190</name>
</gene>
<protein>
    <submittedName>
        <fullName evidence="3">Uncharacterized protein</fullName>
    </submittedName>
</protein>
<feature type="transmembrane region" description="Helical" evidence="2">
    <location>
        <begin position="249"/>
        <end position="274"/>
    </location>
</feature>
<feature type="transmembrane region" description="Helical" evidence="2">
    <location>
        <begin position="82"/>
        <end position="107"/>
    </location>
</feature>
<keyword evidence="2" id="KW-0472">Membrane</keyword>
<keyword evidence="4" id="KW-1185">Reference proteome</keyword>
<reference evidence="3 4" key="1">
    <citation type="submission" date="2019-02" db="EMBL/GenBank/DDBJ databases">
        <title>Genome sequencing of the rare red list fungi Phellinidium pouzarii.</title>
        <authorList>
            <person name="Buettner E."/>
            <person name="Kellner H."/>
        </authorList>
    </citation>
    <scope>NUCLEOTIDE SEQUENCE [LARGE SCALE GENOMIC DNA]</scope>
    <source>
        <strain evidence="3 4">DSM 108285</strain>
    </source>
</reference>
<evidence type="ECO:0000256" key="1">
    <source>
        <dbReference type="SAM" id="MobiDB-lite"/>
    </source>
</evidence>
<dbReference type="AlphaFoldDB" id="A0A4S4L9H9"/>
<feature type="region of interest" description="Disordered" evidence="1">
    <location>
        <begin position="173"/>
        <end position="199"/>
    </location>
</feature>
<dbReference type="OrthoDB" id="10518539at2759"/>
<evidence type="ECO:0000313" key="3">
    <source>
        <dbReference type="EMBL" id="THH07711.1"/>
    </source>
</evidence>
<dbReference type="Proteomes" id="UP000308199">
    <property type="component" value="Unassembled WGS sequence"/>
</dbReference>
<evidence type="ECO:0000256" key="2">
    <source>
        <dbReference type="SAM" id="Phobius"/>
    </source>
</evidence>
<keyword evidence="2" id="KW-1133">Transmembrane helix</keyword>
<proteinExistence type="predicted"/>
<name>A0A4S4L9H9_9AGAM</name>
<accession>A0A4S4L9H9</accession>